<sequence length="314" mass="33890">MSANPDPEMQTVLNALEEEQVPELNTLSIADARALLTEMFSFSDEEMDSVAAVENGTVPGRNGEIPVRTYIPHGEGPFPLFVYYHGGGWILGNLDTHDATCRALANATESVVASVEYGLAPESPFPGPVEDCYDATEYLATRADDFDSDADRLIVGGDSAGGNLAAAVALRARDIDGPSISHQVLVYPVTDHAFDTDSYAENASGYFITRADMEWFWDLYLPSDLDGGNPYASPLRARSLEELPSASVITAGFDPLRDEGVAYAERLAAAGVDVEHHSYDGSIHGFLSMLVEPAVPHARDAIDKINADLERTFE</sequence>
<gene>
    <name evidence="3" type="ORF">Natoc_4241</name>
</gene>
<dbReference type="SUPFAM" id="SSF53474">
    <property type="entry name" value="alpha/beta-Hydrolases"/>
    <property type="match status" value="1"/>
</dbReference>
<reference evidence="3 4" key="1">
    <citation type="submission" date="2012-11" db="EMBL/GenBank/DDBJ databases">
        <title>FINISHED of Natronococcus occultus SP4, DSM 3396.</title>
        <authorList>
            <consortium name="DOE Joint Genome Institute"/>
            <person name="Eisen J."/>
            <person name="Huntemann M."/>
            <person name="Wei C.-L."/>
            <person name="Han J."/>
            <person name="Detter J.C."/>
            <person name="Han C."/>
            <person name="Tapia R."/>
            <person name="Chen A."/>
            <person name="Kyrpides N."/>
            <person name="Mavromatis K."/>
            <person name="Markowitz V."/>
            <person name="Szeto E."/>
            <person name="Ivanova N."/>
            <person name="Mikhailova N."/>
            <person name="Ovchinnikova G."/>
            <person name="Pagani I."/>
            <person name="Pati A."/>
            <person name="Goodwin L."/>
            <person name="Nordberg H.P."/>
            <person name="Cantor M.N."/>
            <person name="Hua S.X."/>
            <person name="Woyke T."/>
            <person name="Eisen J."/>
            <person name="Klenk H.-P."/>
            <person name="Klenk H.-P."/>
        </authorList>
    </citation>
    <scope>NUCLEOTIDE SEQUENCE [LARGE SCALE GENOMIC DNA]</scope>
    <source>
        <strain evidence="3 4">SP4</strain>
        <plasmid evidence="4">Plasmid 2</plasmid>
    </source>
</reference>
<keyword evidence="3" id="KW-0614">Plasmid</keyword>
<protein>
    <submittedName>
        <fullName evidence="3">Esterase/lipase</fullName>
    </submittedName>
</protein>
<evidence type="ECO:0000313" key="3">
    <source>
        <dbReference type="EMBL" id="AGB39935.1"/>
    </source>
</evidence>
<dbReference type="Gene3D" id="3.40.50.1820">
    <property type="entry name" value="alpha/beta hydrolase"/>
    <property type="match status" value="1"/>
</dbReference>
<dbReference type="AlphaFoldDB" id="L0K5Y0"/>
<dbReference type="GeneID" id="14405967"/>
<evidence type="ECO:0000259" key="2">
    <source>
        <dbReference type="Pfam" id="PF07859"/>
    </source>
</evidence>
<dbReference type="Proteomes" id="UP000010878">
    <property type="component" value="Plasmid 2"/>
</dbReference>
<dbReference type="FunFam" id="3.40.50.1820:FF:000089">
    <property type="entry name" value="Alpha/beta hydrolase"/>
    <property type="match status" value="1"/>
</dbReference>
<dbReference type="OrthoDB" id="33195at2157"/>
<evidence type="ECO:0000313" key="4">
    <source>
        <dbReference type="Proteomes" id="UP000010878"/>
    </source>
</evidence>
<dbReference type="RefSeq" id="WP_015323366.1">
    <property type="nucleotide sequence ID" value="NC_019976.1"/>
</dbReference>
<geneLocation type="plasmid" evidence="3">
    <name>2</name>
</geneLocation>
<dbReference type="InterPro" id="IPR050300">
    <property type="entry name" value="GDXG_lipolytic_enzyme"/>
</dbReference>
<keyword evidence="1" id="KW-0378">Hydrolase</keyword>
<dbReference type="HOGENOM" id="CLU_012494_6_4_2"/>
<dbReference type="KEGG" id="nou:Natoc_4241"/>
<organism evidence="3 4">
    <name type="scientific">Natronococcus occultus SP4</name>
    <dbReference type="NCBI Taxonomy" id="694430"/>
    <lineage>
        <taxon>Archaea</taxon>
        <taxon>Methanobacteriati</taxon>
        <taxon>Methanobacteriota</taxon>
        <taxon>Stenosarchaea group</taxon>
        <taxon>Halobacteria</taxon>
        <taxon>Halobacteriales</taxon>
        <taxon>Natrialbaceae</taxon>
        <taxon>Natronococcus</taxon>
    </lineage>
</organism>
<feature type="domain" description="Alpha/beta hydrolase fold-3" evidence="2">
    <location>
        <begin position="81"/>
        <end position="287"/>
    </location>
</feature>
<dbReference type="InterPro" id="IPR013094">
    <property type="entry name" value="AB_hydrolase_3"/>
</dbReference>
<dbReference type="InterPro" id="IPR029058">
    <property type="entry name" value="AB_hydrolase_fold"/>
</dbReference>
<keyword evidence="4" id="KW-1185">Reference proteome</keyword>
<accession>L0K5Y0</accession>
<evidence type="ECO:0000256" key="1">
    <source>
        <dbReference type="ARBA" id="ARBA00022801"/>
    </source>
</evidence>
<name>L0K5Y0_9EURY</name>
<proteinExistence type="predicted"/>
<dbReference type="PANTHER" id="PTHR48081">
    <property type="entry name" value="AB HYDROLASE SUPERFAMILY PROTEIN C4A8.06C"/>
    <property type="match status" value="1"/>
</dbReference>
<dbReference type="Pfam" id="PF07859">
    <property type="entry name" value="Abhydrolase_3"/>
    <property type="match status" value="1"/>
</dbReference>
<dbReference type="EMBL" id="CP003931">
    <property type="protein sequence ID" value="AGB39935.1"/>
    <property type="molecule type" value="Genomic_DNA"/>
</dbReference>
<dbReference type="GO" id="GO:0016787">
    <property type="term" value="F:hydrolase activity"/>
    <property type="evidence" value="ECO:0007669"/>
    <property type="project" value="UniProtKB-KW"/>
</dbReference>
<dbReference type="ESTHER" id="9eury-l0k5y0">
    <property type="family name" value="Hormone-sensitive_lipase_like"/>
</dbReference>
<dbReference type="PANTHER" id="PTHR48081:SF8">
    <property type="entry name" value="ALPHA_BETA HYDROLASE FOLD-3 DOMAIN-CONTAINING PROTEIN-RELATED"/>
    <property type="match status" value="1"/>
</dbReference>